<protein>
    <submittedName>
        <fullName evidence="2">ABC-type glycerol-3-phosphate transport system, substrate-binding protein</fullName>
    </submittedName>
</protein>
<dbReference type="Proteomes" id="UP000184207">
    <property type="component" value="Unassembled WGS sequence"/>
</dbReference>
<accession>A0A1M7RQB5</accession>
<proteinExistence type="predicted"/>
<evidence type="ECO:0000313" key="3">
    <source>
        <dbReference type="Proteomes" id="UP000184207"/>
    </source>
</evidence>
<organism evidence="2 3">
    <name type="scientific">Fervidobacterium gondwanense DSM 13020</name>
    <dbReference type="NCBI Taxonomy" id="1121883"/>
    <lineage>
        <taxon>Bacteria</taxon>
        <taxon>Thermotogati</taxon>
        <taxon>Thermotogota</taxon>
        <taxon>Thermotogae</taxon>
        <taxon>Thermotogales</taxon>
        <taxon>Fervidobacteriaceae</taxon>
        <taxon>Fervidobacterium</taxon>
    </lineage>
</organism>
<reference evidence="3" key="1">
    <citation type="submission" date="2016-12" db="EMBL/GenBank/DDBJ databases">
        <authorList>
            <person name="Varghese N."/>
            <person name="Submissions S."/>
        </authorList>
    </citation>
    <scope>NUCLEOTIDE SEQUENCE [LARGE SCALE GENOMIC DNA]</scope>
    <source>
        <strain evidence="3">DSM 13020</strain>
    </source>
</reference>
<dbReference type="STRING" id="1121883.SAMN02745226_00011"/>
<evidence type="ECO:0000313" key="2">
    <source>
        <dbReference type="EMBL" id="SHN48557.1"/>
    </source>
</evidence>
<gene>
    <name evidence="2" type="ORF">SAMN02745226_00011</name>
</gene>
<dbReference type="InterPro" id="IPR050490">
    <property type="entry name" value="Bact_solute-bd_prot1"/>
</dbReference>
<dbReference type="InterPro" id="IPR028565">
    <property type="entry name" value="MHD"/>
</dbReference>
<dbReference type="SUPFAM" id="SSF53850">
    <property type="entry name" value="Periplasmic binding protein-like II"/>
    <property type="match status" value="1"/>
</dbReference>
<evidence type="ECO:0000259" key="1">
    <source>
        <dbReference type="PROSITE" id="PS51072"/>
    </source>
</evidence>
<dbReference type="Gene3D" id="2.60.120.260">
    <property type="entry name" value="Galactose-binding domain-like"/>
    <property type="match status" value="1"/>
</dbReference>
<sequence>MIVFSIIFFTTTYAQDYEKASDIDNYMTYHKALSRFFTTPLVTGETLWGSPQLSVDMQAGGSIEFEIPCQNSGVWNIRLDYVVTSKQILPPEISVTLNDSVPFIEAQGIPLIQFWKYEEGKFPKNRYNDEVLPNQYIVREVFSYYLKSPTGIEKEPLFFKVDPPITRLKITLKSGSINLKRVVLERPVKPQAYTLPKGARENTGDSKVIIEAERPQMKSDPSTNAISIRTPEVVPYTTYNLLLNAFGGDNWKQPGQIVTYSFEVPQDGYYKLAVKYLQNSKPDFTSFRTVYIDGKVLYEDMIYLPFKYTTNWKIETLNARNGEPLYFYLKKGIHTVSFEVNASVYSNVLNDLKSMIDYINDLALKVKYISGGQTDRNIEWEIRDYFPDIDEKLAYLISKTRELKKEIAQINKNTSNTEYVSLNIVEMFLERLRKDPNKIPNRIEMLVGSTGSVLSELSNAYNGLQQMPLTIDQIYIYQGKDIDRTVKVSFFKIFLEGLKRFVHSFIRQKSYTETAESKVVLEVWVNRPRQYVDILQQLVDKEFTPKTGIYVDLSIMRDEGKLILANAAKKSPDIALGISNWIPFEMGIRGAALDLRRFSDFVEYSKNFYPGSLLPYLYEEHCYGLPETLDFYVLFYRTDIINYLKIPIPNTWEDVKTILPELQRNGMNFYLPLGGSTSFKAWMTTAPFIYQYHGKLFTDDGLKTAIGDSKTLRALKEMTELFTMYGIPTQVANFFESFRKGEIPIGVGNLGTYVQLTIAAPELKGMWSIVPSPGVEWNGVIERWQTGSAQAVAIFNDTKYPMESWEFVKWWLSEETQRQFINQVVSTYGIEFLMIPANRNAVSWLPIRQSDLSVIKSQFEWLQEVPKMPASYILEREISNIWNKVVLEGKPLRVAVDDGINVVNKEFARKLEEFGYYENGKPVRPFKIYELEDILTWYK</sequence>
<dbReference type="PANTHER" id="PTHR43649:SF27">
    <property type="entry name" value="EXTRACELLULAR SOLUTE-BINDING PROTEIN FAMILY 1"/>
    <property type="match status" value="1"/>
</dbReference>
<feature type="domain" description="MHD" evidence="1">
    <location>
        <begin position="50"/>
        <end position="299"/>
    </location>
</feature>
<dbReference type="EMBL" id="FRDJ01000001">
    <property type="protein sequence ID" value="SHN48557.1"/>
    <property type="molecule type" value="Genomic_DNA"/>
</dbReference>
<dbReference type="AlphaFoldDB" id="A0A1M7RQB5"/>
<dbReference type="Gene3D" id="3.40.190.10">
    <property type="entry name" value="Periplasmic binding protein-like II"/>
    <property type="match status" value="1"/>
</dbReference>
<dbReference type="PANTHER" id="PTHR43649">
    <property type="entry name" value="ARABINOSE-BINDING PROTEIN-RELATED"/>
    <property type="match status" value="1"/>
</dbReference>
<dbReference type="Pfam" id="PF01547">
    <property type="entry name" value="SBP_bac_1"/>
    <property type="match status" value="1"/>
</dbReference>
<keyword evidence="3" id="KW-1185">Reference proteome</keyword>
<dbReference type="InterPro" id="IPR006059">
    <property type="entry name" value="SBP"/>
</dbReference>
<name>A0A1M7RQB5_FERGO</name>
<dbReference type="PROSITE" id="PS51072">
    <property type="entry name" value="MHD"/>
    <property type="match status" value="1"/>
</dbReference>